<dbReference type="Proteomes" id="UP001062263">
    <property type="component" value="Chromosome"/>
</dbReference>
<dbReference type="SUPFAM" id="SSF55174">
    <property type="entry name" value="Alpha-L RNA-binding motif"/>
    <property type="match status" value="1"/>
</dbReference>
<comment type="similarity">
    <text evidence="1 4">Belongs to the pseudouridine synthase RluA family.</text>
</comment>
<dbReference type="Gene3D" id="3.10.290.10">
    <property type="entry name" value="RNA-binding S4 domain"/>
    <property type="match status" value="1"/>
</dbReference>
<evidence type="ECO:0000313" key="8">
    <source>
        <dbReference type="Proteomes" id="UP001062263"/>
    </source>
</evidence>
<comment type="catalytic activity">
    <reaction evidence="4">
        <text>a uridine in RNA = a pseudouridine in RNA</text>
        <dbReference type="Rhea" id="RHEA:48348"/>
        <dbReference type="Rhea" id="RHEA-COMP:12068"/>
        <dbReference type="Rhea" id="RHEA-COMP:12069"/>
        <dbReference type="ChEBI" id="CHEBI:65314"/>
        <dbReference type="ChEBI" id="CHEBI:65315"/>
    </reaction>
</comment>
<keyword evidence="8" id="KW-1185">Reference proteome</keyword>
<dbReference type="InterPro" id="IPR002942">
    <property type="entry name" value="S4_RNA-bd"/>
</dbReference>
<feature type="region of interest" description="Disordered" evidence="5">
    <location>
        <begin position="43"/>
        <end position="71"/>
    </location>
</feature>
<dbReference type="Gene3D" id="3.30.2350.10">
    <property type="entry name" value="Pseudouridine synthase"/>
    <property type="match status" value="1"/>
</dbReference>
<name>A0ABM7ZCL9_9BACT</name>
<dbReference type="PROSITE" id="PS50889">
    <property type="entry name" value="S4"/>
    <property type="match status" value="1"/>
</dbReference>
<dbReference type="PROSITE" id="PS01129">
    <property type="entry name" value="PSI_RLU"/>
    <property type="match status" value="1"/>
</dbReference>
<dbReference type="InterPro" id="IPR050188">
    <property type="entry name" value="RluA_PseudoU_synthase"/>
</dbReference>
<organism evidence="7 8">
    <name type="scientific">Akkermansia biwaensis</name>
    <dbReference type="NCBI Taxonomy" id="2946555"/>
    <lineage>
        <taxon>Bacteria</taxon>
        <taxon>Pseudomonadati</taxon>
        <taxon>Verrucomicrobiota</taxon>
        <taxon>Verrucomicrobiia</taxon>
        <taxon>Verrucomicrobiales</taxon>
        <taxon>Akkermansiaceae</taxon>
        <taxon>Akkermansia</taxon>
    </lineage>
</organism>
<protein>
    <recommendedName>
        <fullName evidence="4">Pseudouridine synthase</fullName>
        <ecNumber evidence="4">5.4.99.-</ecNumber>
    </recommendedName>
</protein>
<dbReference type="NCBIfam" id="TIGR00005">
    <property type="entry name" value="rluA_subfam"/>
    <property type="match status" value="1"/>
</dbReference>
<dbReference type="RefSeq" id="WP_251828276.1">
    <property type="nucleotide sequence ID" value="NZ_AP025943.1"/>
</dbReference>
<evidence type="ECO:0000256" key="3">
    <source>
        <dbReference type="PROSITE-ProRule" id="PRU00182"/>
    </source>
</evidence>
<keyword evidence="2 4" id="KW-0413">Isomerase</keyword>
<dbReference type="InterPro" id="IPR006225">
    <property type="entry name" value="PsdUridine_synth_RluC/D"/>
</dbReference>
<dbReference type="InterPro" id="IPR006145">
    <property type="entry name" value="PsdUridine_synth_RsuA/RluA"/>
</dbReference>
<evidence type="ECO:0000256" key="4">
    <source>
        <dbReference type="RuleBase" id="RU362028"/>
    </source>
</evidence>
<dbReference type="CDD" id="cd02869">
    <property type="entry name" value="PseudoU_synth_RluA_like"/>
    <property type="match status" value="1"/>
</dbReference>
<feature type="domain" description="RNA-binding S4" evidence="6">
    <location>
        <begin position="13"/>
        <end position="73"/>
    </location>
</feature>
<dbReference type="PANTHER" id="PTHR21600">
    <property type="entry name" value="MITOCHONDRIAL RNA PSEUDOURIDINE SYNTHASE"/>
    <property type="match status" value="1"/>
</dbReference>
<dbReference type="CDD" id="cd00165">
    <property type="entry name" value="S4"/>
    <property type="match status" value="1"/>
</dbReference>
<keyword evidence="3" id="KW-0694">RNA-binding</keyword>
<reference evidence="7" key="1">
    <citation type="submission" date="2022-06" db="EMBL/GenBank/DDBJ databases">
        <title>Akkermansia biwalacus sp. nov., an anaerobic mucin-degrading bacterium isolated from human intestine.</title>
        <authorList>
            <person name="Kobayashi Y."/>
            <person name="Inoue S."/>
            <person name="Kawahara T."/>
            <person name="Kohda N."/>
        </authorList>
    </citation>
    <scope>NUCLEOTIDE SEQUENCE</scope>
    <source>
        <strain evidence="7">WON2089</strain>
    </source>
</reference>
<dbReference type="EC" id="5.4.99.-" evidence="4"/>
<dbReference type="Pfam" id="PF00849">
    <property type="entry name" value="PseudoU_synth_2"/>
    <property type="match status" value="1"/>
</dbReference>
<dbReference type="SUPFAM" id="SSF55120">
    <property type="entry name" value="Pseudouridine synthase"/>
    <property type="match status" value="1"/>
</dbReference>
<evidence type="ECO:0000259" key="6">
    <source>
        <dbReference type="SMART" id="SM00363"/>
    </source>
</evidence>
<evidence type="ECO:0000313" key="7">
    <source>
        <dbReference type="EMBL" id="BDL42433.1"/>
    </source>
</evidence>
<evidence type="ECO:0000256" key="5">
    <source>
        <dbReference type="SAM" id="MobiDB-lite"/>
    </source>
</evidence>
<accession>A0ABM7ZCL9</accession>
<comment type="function">
    <text evidence="4">Responsible for synthesis of pseudouridine from uracil.</text>
</comment>
<sequence length="324" mass="35098">MMNLTTDDADGKIRLDQYLAAHLPELSRSRIQALIKSGDVQINGSAAKPKTPVSRGDSISVNIPEPEPAEARPQDIPLDILYEDEDVVVINKESGMVVHPAAGNPDGTIVNALLHHCGDLSGIGGVERPGIVHRLDKDTSGCLVIAKNDGAHQSLTGQFAARSTEKRYLAVVQGIPRQSSGTVFTHIGRHPVNRLKMAVVNPGSGKAAITDYDLLCADPATDSALVLCTLHTGRTHQIRVHMLHLGHPLIGDPIYAKPSRQKAQPGRLMLHAWRLGFDHPSTGKRMEFEAPVPPEYTPWLQLFPNGLYGAIPETRPVPEDLEGE</sequence>
<evidence type="ECO:0000256" key="1">
    <source>
        <dbReference type="ARBA" id="ARBA00010876"/>
    </source>
</evidence>
<dbReference type="EMBL" id="AP025943">
    <property type="protein sequence ID" value="BDL42433.1"/>
    <property type="molecule type" value="Genomic_DNA"/>
</dbReference>
<evidence type="ECO:0000256" key="2">
    <source>
        <dbReference type="ARBA" id="ARBA00023235"/>
    </source>
</evidence>
<dbReference type="PANTHER" id="PTHR21600:SF44">
    <property type="entry name" value="RIBOSOMAL LARGE SUBUNIT PSEUDOURIDINE SYNTHASE D"/>
    <property type="match status" value="1"/>
</dbReference>
<dbReference type="InterPro" id="IPR036986">
    <property type="entry name" value="S4_RNA-bd_sf"/>
</dbReference>
<proteinExistence type="inferred from homology"/>
<dbReference type="Pfam" id="PF01479">
    <property type="entry name" value="S4"/>
    <property type="match status" value="1"/>
</dbReference>
<dbReference type="InterPro" id="IPR020103">
    <property type="entry name" value="PsdUridine_synth_cat_dom_sf"/>
</dbReference>
<dbReference type="InterPro" id="IPR006224">
    <property type="entry name" value="PsdUridine_synth_RluA-like_CS"/>
</dbReference>
<gene>
    <name evidence="7" type="primary">rluD1</name>
    <name evidence="7" type="ORF">Abiwalacus_00070</name>
</gene>
<dbReference type="SMART" id="SM00363">
    <property type="entry name" value="S4"/>
    <property type="match status" value="1"/>
</dbReference>